<dbReference type="UniPathway" id="UPA01057">
    <property type="reaction ID" value="UER00164"/>
</dbReference>
<dbReference type="Gene3D" id="3.40.50.970">
    <property type="match status" value="2"/>
</dbReference>
<comment type="similarity">
    <text evidence="6">Belongs to the TPP enzyme family. MenD subfamily.</text>
</comment>
<comment type="cofactor">
    <cofactor evidence="6">
        <name>Mg(2+)</name>
        <dbReference type="ChEBI" id="CHEBI:18420"/>
    </cofactor>
    <cofactor evidence="6">
        <name>Mn(2+)</name>
        <dbReference type="ChEBI" id="CHEBI:29035"/>
    </cofactor>
</comment>
<protein>
    <recommendedName>
        <fullName evidence="6">2-succinyl-5-enolpyruvyl-6-hydroxy-3-cyclohexene-1-carboxylate synthase</fullName>
        <shortName evidence="6">SEPHCHC synthase</shortName>
        <ecNumber evidence="6">2.2.1.9</ecNumber>
    </recommendedName>
    <alternativeName>
        <fullName evidence="6">Menaquinone biosynthesis protein MenD</fullName>
    </alternativeName>
</protein>
<comment type="cofactor">
    <cofactor evidence="6">
        <name>thiamine diphosphate</name>
        <dbReference type="ChEBI" id="CHEBI:58937"/>
    </cofactor>
    <text evidence="6">Binds 1 thiamine pyrophosphate per subunit.</text>
</comment>
<dbReference type="SUPFAM" id="SSF52518">
    <property type="entry name" value="Thiamin diphosphate-binding fold (THDP-binding)"/>
    <property type="match status" value="2"/>
</dbReference>
<dbReference type="NCBIfam" id="TIGR00173">
    <property type="entry name" value="menD"/>
    <property type="match status" value="1"/>
</dbReference>
<evidence type="ECO:0000313" key="10">
    <source>
        <dbReference type="Proteomes" id="UP000588158"/>
    </source>
</evidence>
<dbReference type="HAMAP" id="MF_01659">
    <property type="entry name" value="MenD"/>
    <property type="match status" value="1"/>
</dbReference>
<dbReference type="GO" id="GO:0009234">
    <property type="term" value="P:menaquinone biosynthetic process"/>
    <property type="evidence" value="ECO:0007669"/>
    <property type="project" value="UniProtKB-UniRule"/>
</dbReference>
<dbReference type="Gene3D" id="3.40.50.1220">
    <property type="entry name" value="TPP-binding domain"/>
    <property type="match status" value="1"/>
</dbReference>
<keyword evidence="6" id="KW-0474">Menaquinone biosynthesis</keyword>
<comment type="pathway">
    <text evidence="6">Quinol/quinone metabolism; 1,4-dihydroxy-2-naphthoate biosynthesis; 1,4-dihydroxy-2-naphthoate from chorismate: step 2/7.</text>
</comment>
<comment type="subunit">
    <text evidence="6">Homodimer.</text>
</comment>
<dbReference type="GO" id="GO:0070204">
    <property type="term" value="F:2-succinyl-5-enolpyruvyl-6-hydroxy-3-cyclohexene-1-carboxylic-acid synthase activity"/>
    <property type="evidence" value="ECO:0007669"/>
    <property type="project" value="UniProtKB-UniRule"/>
</dbReference>
<keyword evidence="4 6" id="KW-0786">Thiamine pyrophosphate</keyword>
<proteinExistence type="inferred from homology"/>
<keyword evidence="5 6" id="KW-0464">Manganese</keyword>
<gene>
    <name evidence="6" type="primary">menD</name>
    <name evidence="9" type="ORF">HNR70_000409</name>
</gene>
<keyword evidence="2 6" id="KW-0479">Metal-binding</keyword>
<dbReference type="EMBL" id="JACHLZ010000001">
    <property type="protein sequence ID" value="MBB5830596.1"/>
    <property type="molecule type" value="Genomic_DNA"/>
</dbReference>
<evidence type="ECO:0000256" key="7">
    <source>
        <dbReference type="SAM" id="MobiDB-lite"/>
    </source>
</evidence>
<dbReference type="GO" id="GO:0000287">
    <property type="term" value="F:magnesium ion binding"/>
    <property type="evidence" value="ECO:0007669"/>
    <property type="project" value="UniProtKB-UniRule"/>
</dbReference>
<comment type="function">
    <text evidence="6">Catalyzes the thiamine diphosphate-dependent decarboxylation of 2-oxoglutarate and the subsequent addition of the resulting succinic semialdehyde-thiamine pyrophosphate anion to isochorismate to yield 2-succinyl-5-enolpyruvyl-6-hydroxy-3-cyclohexene-1-carboxylate (SEPHCHC).</text>
</comment>
<evidence type="ECO:0000256" key="4">
    <source>
        <dbReference type="ARBA" id="ARBA00023052"/>
    </source>
</evidence>
<dbReference type="GO" id="GO:0030145">
    <property type="term" value="F:manganese ion binding"/>
    <property type="evidence" value="ECO:0007669"/>
    <property type="project" value="UniProtKB-UniRule"/>
</dbReference>
<keyword evidence="10" id="KW-1185">Reference proteome</keyword>
<keyword evidence="1 6" id="KW-0808">Transferase</keyword>
<sequence>MPDPVDHAAPSAHAVLAPAVLPLLALSAPVPSGSGAVDQSTAMWGALAALGLREVVLAPGSRSAPLVYALDALARAADGGSAGKGAADGGAVTDIAADGPAPRLRAHVRIDERAAAFTALGLSRHDPAHPAAVVTTSGTATAHLHAAVMEAHHSRIPLLVLTADRPAELREVGANQTTRQTGMFGSLTRFAVDLPAPTATGATEVELRTAVSTAARAWAAATGEHPGPVHLNVSFRDPLVPRPGSATEEGGERPRLLVSRRIPAPAPDPQPVPVGDRTVVVAGDGAGPAAAELAARHRLPLLAEPSSGARAGETLVPGYPALLARVMADPEHPLRPDRAIVLGHPTLSRPVVGALLGAADVEVIVVDTQLDWPDVARRARLVVPAARGVEEGAPGDVPVADLSSPDTTARREERLAAWRAAAADAAPAELAWQQRAALAVWEAGQAGDTLVLGSSSLVRDLEQLAGPTDARVIANRGLAGIDGTTALAGGIALGAQRPSADGTPGAGGTRGDDAPPPVGRVRLLVGDLTALHDLTGLLIGPEEERPDLDVVVVDDGGGRIFSGLEHAAAAPALLRRFFTTPHGADIAAAAAALGADARVLSPEDLPAALAEPAGGLRVLVAQATHSRITNFS</sequence>
<organism evidence="9 10">
    <name type="scientific">Brachybacterium aquaticum</name>
    <dbReference type="NCBI Taxonomy" id="1432564"/>
    <lineage>
        <taxon>Bacteria</taxon>
        <taxon>Bacillati</taxon>
        <taxon>Actinomycetota</taxon>
        <taxon>Actinomycetes</taxon>
        <taxon>Micrococcales</taxon>
        <taxon>Dermabacteraceae</taxon>
        <taxon>Brachybacterium</taxon>
    </lineage>
</organism>
<dbReference type="Pfam" id="PF02776">
    <property type="entry name" value="TPP_enzyme_N"/>
    <property type="match status" value="1"/>
</dbReference>
<evidence type="ECO:0000256" key="5">
    <source>
        <dbReference type="ARBA" id="ARBA00023211"/>
    </source>
</evidence>
<keyword evidence="3 6" id="KW-0460">Magnesium</keyword>
<dbReference type="RefSeq" id="WP_312857543.1">
    <property type="nucleotide sequence ID" value="NZ_JACHLZ010000001.1"/>
</dbReference>
<dbReference type="InterPro" id="IPR029061">
    <property type="entry name" value="THDP-binding"/>
</dbReference>
<name>A0A841A6W6_9MICO</name>
<reference evidence="9 10" key="1">
    <citation type="submission" date="2020-08" db="EMBL/GenBank/DDBJ databases">
        <title>Sequencing the genomes of 1000 actinobacteria strains.</title>
        <authorList>
            <person name="Klenk H.-P."/>
        </authorList>
    </citation>
    <scope>NUCLEOTIDE SEQUENCE [LARGE SCALE GENOMIC DNA]</scope>
    <source>
        <strain evidence="9 10">DSM 28796</strain>
    </source>
</reference>
<evidence type="ECO:0000256" key="6">
    <source>
        <dbReference type="HAMAP-Rule" id="MF_01659"/>
    </source>
</evidence>
<dbReference type="InterPro" id="IPR004433">
    <property type="entry name" value="MenaQ_synth_MenD"/>
</dbReference>
<dbReference type="EC" id="2.2.1.9" evidence="6"/>
<evidence type="ECO:0000313" key="9">
    <source>
        <dbReference type="EMBL" id="MBB5830596.1"/>
    </source>
</evidence>
<dbReference type="InterPro" id="IPR012001">
    <property type="entry name" value="Thiamin_PyroP_enz_TPP-bd_dom"/>
</dbReference>
<feature type="domain" description="Thiamine pyrophosphate enzyme N-terminal TPP-binding" evidence="8">
    <location>
        <begin position="103"/>
        <end position="178"/>
    </location>
</feature>
<dbReference type="PANTHER" id="PTHR42916">
    <property type="entry name" value="2-SUCCINYL-5-ENOLPYRUVYL-6-HYDROXY-3-CYCLOHEXENE-1-CARBOXYLATE SYNTHASE"/>
    <property type="match status" value="1"/>
</dbReference>
<feature type="region of interest" description="Disordered" evidence="7">
    <location>
        <begin position="495"/>
        <end position="517"/>
    </location>
</feature>
<comment type="caution">
    <text evidence="9">The sequence shown here is derived from an EMBL/GenBank/DDBJ whole genome shotgun (WGS) entry which is preliminary data.</text>
</comment>
<dbReference type="GO" id="GO:0030976">
    <property type="term" value="F:thiamine pyrophosphate binding"/>
    <property type="evidence" value="ECO:0007669"/>
    <property type="project" value="UniProtKB-UniRule"/>
</dbReference>
<evidence type="ECO:0000259" key="8">
    <source>
        <dbReference type="Pfam" id="PF02776"/>
    </source>
</evidence>
<dbReference type="PANTHER" id="PTHR42916:SF1">
    <property type="entry name" value="PROTEIN PHYLLO, CHLOROPLASTIC"/>
    <property type="match status" value="1"/>
</dbReference>
<evidence type="ECO:0000256" key="3">
    <source>
        <dbReference type="ARBA" id="ARBA00022842"/>
    </source>
</evidence>
<evidence type="ECO:0000256" key="1">
    <source>
        <dbReference type="ARBA" id="ARBA00022679"/>
    </source>
</evidence>
<accession>A0A841A6W6</accession>
<comment type="catalytic activity">
    <reaction evidence="6">
        <text>isochorismate + 2-oxoglutarate + H(+) = 5-enolpyruvoyl-6-hydroxy-2-succinyl-cyclohex-3-ene-1-carboxylate + CO2</text>
        <dbReference type="Rhea" id="RHEA:25593"/>
        <dbReference type="ChEBI" id="CHEBI:15378"/>
        <dbReference type="ChEBI" id="CHEBI:16526"/>
        <dbReference type="ChEBI" id="CHEBI:16810"/>
        <dbReference type="ChEBI" id="CHEBI:29780"/>
        <dbReference type="ChEBI" id="CHEBI:58818"/>
        <dbReference type="EC" id="2.2.1.9"/>
    </reaction>
</comment>
<dbReference type="Proteomes" id="UP000588158">
    <property type="component" value="Unassembled WGS sequence"/>
</dbReference>
<dbReference type="UniPathway" id="UPA00079"/>
<evidence type="ECO:0000256" key="2">
    <source>
        <dbReference type="ARBA" id="ARBA00022723"/>
    </source>
</evidence>
<dbReference type="CDD" id="cd07037">
    <property type="entry name" value="TPP_PYR_MenD"/>
    <property type="match status" value="1"/>
</dbReference>
<dbReference type="AlphaFoldDB" id="A0A841A6W6"/>
<comment type="pathway">
    <text evidence="6">Quinol/quinone metabolism; menaquinone biosynthesis.</text>
</comment>